<evidence type="ECO:0000313" key="11">
    <source>
        <dbReference type="EMBL" id="CAB1130244.1"/>
    </source>
</evidence>
<dbReference type="GO" id="GO:0005737">
    <property type="term" value="C:cytoplasm"/>
    <property type="evidence" value="ECO:0007669"/>
    <property type="project" value="UniProtKB-SubCell"/>
</dbReference>
<keyword evidence="3 9" id="KW-0808">Transferase</keyword>
<comment type="function">
    <text evidence="9">Catalyzes the radical-mediated insertion of two sulfur atoms into the C-6 and C-8 positions of the octanoyl moiety bound to the lipoyl domains of lipoate-dependent enzymes, thereby converting the octanoylated domains into lipoylated derivatives.</text>
</comment>
<keyword evidence="2 9" id="KW-0963">Cytoplasm</keyword>
<feature type="domain" description="Radical SAM core" evidence="10">
    <location>
        <begin position="63"/>
        <end position="279"/>
    </location>
</feature>
<keyword evidence="1 9" id="KW-0004">4Fe-4S</keyword>
<comment type="similarity">
    <text evidence="9">Belongs to the radical SAM superfamily. Lipoyl synthase family.</text>
</comment>
<feature type="binding site" evidence="9">
    <location>
        <position position="77"/>
    </location>
    <ligand>
        <name>[4Fe-4S] cluster</name>
        <dbReference type="ChEBI" id="CHEBI:49883"/>
        <label>2</label>
        <note>4Fe-4S-S-AdoMet</note>
    </ligand>
</feature>
<dbReference type="FunFam" id="3.20.20.70:FF:000040">
    <property type="entry name" value="Lipoyl synthase"/>
    <property type="match status" value="1"/>
</dbReference>
<dbReference type="SFLD" id="SFLDF00271">
    <property type="entry name" value="lipoyl_synthase"/>
    <property type="match status" value="1"/>
</dbReference>
<feature type="binding site" evidence="9">
    <location>
        <position position="56"/>
    </location>
    <ligand>
        <name>[4Fe-4S] cluster</name>
        <dbReference type="ChEBI" id="CHEBI:49883"/>
        <label>1</label>
    </ligand>
</feature>
<accession>A0A6F8ZJX2</accession>
<dbReference type="SMART" id="SM00729">
    <property type="entry name" value="Elp3"/>
    <property type="match status" value="1"/>
</dbReference>
<dbReference type="InterPro" id="IPR058240">
    <property type="entry name" value="rSAM_sf"/>
</dbReference>
<feature type="binding site" evidence="9">
    <location>
        <position position="84"/>
    </location>
    <ligand>
        <name>[4Fe-4S] cluster</name>
        <dbReference type="ChEBI" id="CHEBI:49883"/>
        <label>2</label>
        <note>4Fe-4S-S-AdoMet</note>
    </ligand>
</feature>
<evidence type="ECO:0000256" key="5">
    <source>
        <dbReference type="ARBA" id="ARBA00022723"/>
    </source>
</evidence>
<keyword evidence="4 9" id="KW-0949">S-adenosyl-L-methionine</keyword>
<dbReference type="NCBIfam" id="NF009544">
    <property type="entry name" value="PRK12928.1"/>
    <property type="match status" value="1"/>
</dbReference>
<feature type="binding site" evidence="9">
    <location>
        <position position="62"/>
    </location>
    <ligand>
        <name>[4Fe-4S] cluster</name>
        <dbReference type="ChEBI" id="CHEBI:49883"/>
        <label>1</label>
    </ligand>
</feature>
<reference evidence="11 12" key="1">
    <citation type="submission" date="2020-02" db="EMBL/GenBank/DDBJ databases">
        <authorList>
            <person name="Hogendoorn C."/>
        </authorList>
    </citation>
    <scope>NUCLEOTIDE SEQUENCE [LARGE SCALE GENOMIC DNA]</scope>
    <source>
        <strain evidence="11">R501</strain>
    </source>
</reference>
<dbReference type="PANTHER" id="PTHR10949:SF0">
    <property type="entry name" value="LIPOYL SYNTHASE, MITOCHONDRIAL"/>
    <property type="match status" value="1"/>
</dbReference>
<organism evidence="11 12">
    <name type="scientific">Candidatus Hydrogenisulfobacillus filiaventi</name>
    <dbReference type="NCBI Taxonomy" id="2707344"/>
    <lineage>
        <taxon>Bacteria</taxon>
        <taxon>Bacillati</taxon>
        <taxon>Bacillota</taxon>
        <taxon>Clostridia</taxon>
        <taxon>Eubacteriales</taxon>
        <taxon>Clostridiales Family XVII. Incertae Sedis</taxon>
        <taxon>Candidatus Hydrogenisulfobacillus</taxon>
    </lineage>
</organism>
<proteinExistence type="inferred from homology"/>
<evidence type="ECO:0000256" key="1">
    <source>
        <dbReference type="ARBA" id="ARBA00022485"/>
    </source>
</evidence>
<dbReference type="PROSITE" id="PS51918">
    <property type="entry name" value="RADICAL_SAM"/>
    <property type="match status" value="1"/>
</dbReference>
<dbReference type="UniPathway" id="UPA00538">
    <property type="reaction ID" value="UER00593"/>
</dbReference>
<dbReference type="CDD" id="cd01335">
    <property type="entry name" value="Radical_SAM"/>
    <property type="match status" value="1"/>
</dbReference>
<keyword evidence="5 9" id="KW-0479">Metal-binding</keyword>
<dbReference type="Pfam" id="PF04055">
    <property type="entry name" value="Radical_SAM"/>
    <property type="match status" value="1"/>
</dbReference>
<dbReference type="HAMAP" id="MF_00206">
    <property type="entry name" value="Lipoyl_synth"/>
    <property type="match status" value="1"/>
</dbReference>
<gene>
    <name evidence="9 11" type="primary">lipA</name>
    <name evidence="11" type="ORF">R50_2755</name>
</gene>
<dbReference type="Proteomes" id="UP000503399">
    <property type="component" value="Chromosome"/>
</dbReference>
<evidence type="ECO:0000256" key="2">
    <source>
        <dbReference type="ARBA" id="ARBA00022490"/>
    </source>
</evidence>
<dbReference type="InterPro" id="IPR013785">
    <property type="entry name" value="Aldolase_TIM"/>
</dbReference>
<keyword evidence="6 9" id="KW-0408">Iron</keyword>
<dbReference type="SUPFAM" id="SSF102114">
    <property type="entry name" value="Radical SAM enzymes"/>
    <property type="match status" value="1"/>
</dbReference>
<dbReference type="KEGG" id="hfv:R50_2755"/>
<dbReference type="Gene3D" id="3.20.20.70">
    <property type="entry name" value="Aldolase class I"/>
    <property type="match status" value="1"/>
</dbReference>
<dbReference type="Pfam" id="PF16881">
    <property type="entry name" value="LIAS_N"/>
    <property type="match status" value="1"/>
</dbReference>
<dbReference type="SFLD" id="SFLDG01058">
    <property type="entry name" value="lipoyl_synthase_like"/>
    <property type="match status" value="1"/>
</dbReference>
<evidence type="ECO:0000313" key="12">
    <source>
        <dbReference type="Proteomes" id="UP000503399"/>
    </source>
</evidence>
<evidence type="ECO:0000256" key="4">
    <source>
        <dbReference type="ARBA" id="ARBA00022691"/>
    </source>
</evidence>
<dbReference type="InterPro" id="IPR031691">
    <property type="entry name" value="LIAS_N"/>
</dbReference>
<dbReference type="NCBIfam" id="TIGR00510">
    <property type="entry name" value="lipA"/>
    <property type="match status" value="1"/>
</dbReference>
<dbReference type="AlphaFoldDB" id="A0A6F8ZJX2"/>
<evidence type="ECO:0000259" key="10">
    <source>
        <dbReference type="PROSITE" id="PS51918"/>
    </source>
</evidence>
<evidence type="ECO:0000256" key="6">
    <source>
        <dbReference type="ARBA" id="ARBA00023004"/>
    </source>
</evidence>
<comment type="subcellular location">
    <subcellularLocation>
        <location evidence="9">Cytoplasm</location>
    </subcellularLocation>
</comment>
<protein>
    <recommendedName>
        <fullName evidence="9">Lipoyl synthase</fullName>
        <ecNumber evidence="9">2.8.1.8</ecNumber>
    </recommendedName>
    <alternativeName>
        <fullName evidence="9">Lip-syn</fullName>
        <shortName evidence="9">LS</shortName>
    </alternativeName>
    <alternativeName>
        <fullName evidence="9">Lipoate synthase</fullName>
    </alternativeName>
    <alternativeName>
        <fullName evidence="9">Lipoic acid synthase</fullName>
    </alternativeName>
    <alternativeName>
        <fullName evidence="9">Sulfur insertion protein LipA</fullName>
    </alternativeName>
</protein>
<dbReference type="PANTHER" id="PTHR10949">
    <property type="entry name" value="LIPOYL SYNTHASE"/>
    <property type="match status" value="1"/>
</dbReference>
<dbReference type="GO" id="GO:0051539">
    <property type="term" value="F:4 iron, 4 sulfur cluster binding"/>
    <property type="evidence" value="ECO:0007669"/>
    <property type="project" value="UniProtKB-UniRule"/>
</dbReference>
<dbReference type="EMBL" id="LR778114">
    <property type="protein sequence ID" value="CAB1130244.1"/>
    <property type="molecule type" value="Genomic_DNA"/>
</dbReference>
<comment type="cofactor">
    <cofactor evidence="9">
        <name>[4Fe-4S] cluster</name>
        <dbReference type="ChEBI" id="CHEBI:49883"/>
    </cofactor>
    <text evidence="9">Binds 2 [4Fe-4S] clusters per subunit. One cluster is coordinated with 3 cysteines and an exchangeable S-adenosyl-L-methionine.</text>
</comment>
<dbReference type="EC" id="2.8.1.8" evidence="9"/>
<evidence type="ECO:0000256" key="3">
    <source>
        <dbReference type="ARBA" id="ARBA00022679"/>
    </source>
</evidence>
<feature type="binding site" evidence="9">
    <location>
        <position position="51"/>
    </location>
    <ligand>
        <name>[4Fe-4S] cluster</name>
        <dbReference type="ChEBI" id="CHEBI:49883"/>
        <label>1</label>
    </ligand>
</feature>
<feature type="binding site" evidence="9">
    <location>
        <position position="81"/>
    </location>
    <ligand>
        <name>[4Fe-4S] cluster</name>
        <dbReference type="ChEBI" id="CHEBI:49883"/>
        <label>2</label>
        <note>4Fe-4S-S-AdoMet</note>
    </ligand>
</feature>
<dbReference type="InterPro" id="IPR007197">
    <property type="entry name" value="rSAM"/>
</dbReference>
<evidence type="ECO:0000256" key="9">
    <source>
        <dbReference type="HAMAP-Rule" id="MF_00206"/>
    </source>
</evidence>
<dbReference type="GO" id="GO:0016992">
    <property type="term" value="F:lipoate synthase activity"/>
    <property type="evidence" value="ECO:0007669"/>
    <property type="project" value="UniProtKB-UniRule"/>
</dbReference>
<comment type="catalytic activity">
    <reaction evidence="8 9">
        <text>[[Fe-S] cluster scaffold protein carrying a second [4Fe-4S](2+) cluster] + N(6)-octanoyl-L-lysyl-[protein] + 2 oxidized [2Fe-2S]-[ferredoxin] + 2 S-adenosyl-L-methionine + 4 H(+) = [[Fe-S] cluster scaffold protein] + N(6)-[(R)-dihydrolipoyl]-L-lysyl-[protein] + 4 Fe(3+) + 2 hydrogen sulfide + 2 5'-deoxyadenosine + 2 L-methionine + 2 reduced [2Fe-2S]-[ferredoxin]</text>
        <dbReference type="Rhea" id="RHEA:16585"/>
        <dbReference type="Rhea" id="RHEA-COMP:9928"/>
        <dbReference type="Rhea" id="RHEA-COMP:10000"/>
        <dbReference type="Rhea" id="RHEA-COMP:10001"/>
        <dbReference type="Rhea" id="RHEA-COMP:10475"/>
        <dbReference type="Rhea" id="RHEA-COMP:14568"/>
        <dbReference type="Rhea" id="RHEA-COMP:14569"/>
        <dbReference type="ChEBI" id="CHEBI:15378"/>
        <dbReference type="ChEBI" id="CHEBI:17319"/>
        <dbReference type="ChEBI" id="CHEBI:29034"/>
        <dbReference type="ChEBI" id="CHEBI:29919"/>
        <dbReference type="ChEBI" id="CHEBI:33722"/>
        <dbReference type="ChEBI" id="CHEBI:33737"/>
        <dbReference type="ChEBI" id="CHEBI:33738"/>
        <dbReference type="ChEBI" id="CHEBI:57844"/>
        <dbReference type="ChEBI" id="CHEBI:59789"/>
        <dbReference type="ChEBI" id="CHEBI:78809"/>
        <dbReference type="ChEBI" id="CHEBI:83100"/>
        <dbReference type="EC" id="2.8.1.8"/>
    </reaction>
</comment>
<dbReference type="InterPro" id="IPR006638">
    <property type="entry name" value="Elp3/MiaA/NifB-like_rSAM"/>
</dbReference>
<feature type="binding site" evidence="9">
    <location>
        <position position="290"/>
    </location>
    <ligand>
        <name>[4Fe-4S] cluster</name>
        <dbReference type="ChEBI" id="CHEBI:49883"/>
        <label>1</label>
    </ligand>
</feature>
<evidence type="ECO:0000256" key="7">
    <source>
        <dbReference type="ARBA" id="ARBA00023014"/>
    </source>
</evidence>
<evidence type="ECO:0000256" key="8">
    <source>
        <dbReference type="ARBA" id="ARBA00047326"/>
    </source>
</evidence>
<dbReference type="SFLD" id="SFLDS00029">
    <property type="entry name" value="Radical_SAM"/>
    <property type="match status" value="1"/>
</dbReference>
<comment type="pathway">
    <text evidence="9">Protein modification; protein lipoylation via endogenous pathway; protein N(6)-(lipoyl)lysine from octanoyl-[acyl-carrier-protein]: step 2/2.</text>
</comment>
<dbReference type="GO" id="GO:0046872">
    <property type="term" value="F:metal ion binding"/>
    <property type="evidence" value="ECO:0007669"/>
    <property type="project" value="UniProtKB-KW"/>
</dbReference>
<dbReference type="NCBIfam" id="NF004019">
    <property type="entry name" value="PRK05481.1"/>
    <property type="match status" value="1"/>
</dbReference>
<dbReference type="PIRSF" id="PIRSF005963">
    <property type="entry name" value="Lipoyl_synth"/>
    <property type="match status" value="1"/>
</dbReference>
<dbReference type="InterPro" id="IPR003698">
    <property type="entry name" value="Lipoyl_synth"/>
</dbReference>
<keyword evidence="7 9" id="KW-0411">Iron-sulfur</keyword>
<dbReference type="GO" id="GO:0009249">
    <property type="term" value="P:protein lipoylation"/>
    <property type="evidence" value="ECO:0007669"/>
    <property type="project" value="UniProtKB-UniRule"/>
</dbReference>
<keyword evidence="12" id="KW-1185">Reference proteome</keyword>
<name>A0A6F8ZJX2_9FIRM</name>
<sequence length="304" mass="34069">MAPAEEPREAPAAGRPASKHLPPWLRIRLTQGRNYSDIKGLMRSQALHTVCEEARCPNIYDCWERRTATFLILGDICTRNCAFCAVKSGRPQGVDRAEPVRVAETVAAMELAHVVITSVDRDDLPDGGAGIFAETIAAIRARRPGCSIEVLTPDFQGDPAAIRTVAAARPEIFNHNIETVPRLYRRVRPKADYQRSLDLLRRVRELDPRIVTKSGLMVGLGETREELRAVFADLRRHGVEVLTVGQYLRPDPKHIAVERFYPPEEFAEMREEALAMGFLHVESGPLVRSSYHAAEQVPADRLHR</sequence>